<feature type="compositionally biased region" description="Polar residues" evidence="1">
    <location>
        <begin position="8"/>
        <end position="17"/>
    </location>
</feature>
<feature type="region of interest" description="Disordered" evidence="1">
    <location>
        <begin position="1"/>
        <end position="46"/>
    </location>
</feature>
<evidence type="ECO:0000313" key="4">
    <source>
        <dbReference type="Proteomes" id="UP001283361"/>
    </source>
</evidence>
<protein>
    <recommendedName>
        <fullName evidence="2">PiggyBac transposable element-derived protein domain-containing protein</fullName>
    </recommendedName>
</protein>
<feature type="compositionally biased region" description="Acidic residues" evidence="1">
    <location>
        <begin position="19"/>
        <end position="28"/>
    </location>
</feature>
<reference evidence="3" key="1">
    <citation type="journal article" date="2023" name="G3 (Bethesda)">
        <title>A reference genome for the long-term kleptoplast-retaining sea slug Elysia crispata morphotype clarki.</title>
        <authorList>
            <person name="Eastman K.E."/>
            <person name="Pendleton A.L."/>
            <person name="Shaikh M.A."/>
            <person name="Suttiyut T."/>
            <person name="Ogas R."/>
            <person name="Tomko P."/>
            <person name="Gavelis G."/>
            <person name="Widhalm J.R."/>
            <person name="Wisecaver J.H."/>
        </authorList>
    </citation>
    <scope>NUCLEOTIDE SEQUENCE</scope>
    <source>
        <strain evidence="3">ECLA1</strain>
    </source>
</reference>
<dbReference type="InterPro" id="IPR029526">
    <property type="entry name" value="PGBD"/>
</dbReference>
<comment type="caution">
    <text evidence="3">The sequence shown here is derived from an EMBL/GenBank/DDBJ whole genome shotgun (WGS) entry which is preliminary data.</text>
</comment>
<sequence length="295" mass="33663">MILEPMNYETSDSNVTSPDELDVDEDVDLQTADSVTNEDEDNLDPDQGPWMPIFGNDQEPPNIPFTSHLGPRIHIERTAKPKDILGFSYHRGSCPISTMHALASSSGVCDATSHYTKYFEIYKGAHSKQDRDSEEGVTHALVVRLLTDSSLLYRGHHVGLDNYFSSFKSLLNSYVLYSEHTLDNPKISRHQLDVLESLMGRYGPSIPKMLHKRRSRQDIREACTELDPRPQPVQPPDHLYAGTIRCKLEKIGNGLRPQCQYKHSKPKRTVWQCAQCQMSLCPEFFYPYHKDNNLL</sequence>
<evidence type="ECO:0000313" key="3">
    <source>
        <dbReference type="EMBL" id="KAK3715810.1"/>
    </source>
</evidence>
<organism evidence="3 4">
    <name type="scientific">Elysia crispata</name>
    <name type="common">lettuce slug</name>
    <dbReference type="NCBI Taxonomy" id="231223"/>
    <lineage>
        <taxon>Eukaryota</taxon>
        <taxon>Metazoa</taxon>
        <taxon>Spiralia</taxon>
        <taxon>Lophotrochozoa</taxon>
        <taxon>Mollusca</taxon>
        <taxon>Gastropoda</taxon>
        <taxon>Heterobranchia</taxon>
        <taxon>Euthyneura</taxon>
        <taxon>Panpulmonata</taxon>
        <taxon>Sacoglossa</taxon>
        <taxon>Placobranchoidea</taxon>
        <taxon>Plakobranchidae</taxon>
        <taxon>Elysia</taxon>
    </lineage>
</organism>
<keyword evidence="4" id="KW-1185">Reference proteome</keyword>
<feature type="domain" description="PiggyBac transposable element-derived protein" evidence="2">
    <location>
        <begin position="108"/>
        <end position="168"/>
    </location>
</feature>
<evidence type="ECO:0000256" key="1">
    <source>
        <dbReference type="SAM" id="MobiDB-lite"/>
    </source>
</evidence>
<accession>A0AAE0XWC6</accession>
<proteinExistence type="predicted"/>
<dbReference type="Pfam" id="PF13843">
    <property type="entry name" value="DDE_Tnp_1_7"/>
    <property type="match status" value="1"/>
</dbReference>
<evidence type="ECO:0000259" key="2">
    <source>
        <dbReference type="Pfam" id="PF13843"/>
    </source>
</evidence>
<name>A0AAE0XWC6_9GAST</name>
<dbReference type="Proteomes" id="UP001283361">
    <property type="component" value="Unassembled WGS sequence"/>
</dbReference>
<gene>
    <name evidence="3" type="ORF">RRG08_001151</name>
</gene>
<dbReference type="AlphaFoldDB" id="A0AAE0XWC6"/>
<dbReference type="EMBL" id="JAWDGP010007490">
    <property type="protein sequence ID" value="KAK3715810.1"/>
    <property type="molecule type" value="Genomic_DNA"/>
</dbReference>